<keyword evidence="6" id="KW-0822">Tryptophan biosynthesis</keyword>
<dbReference type="FunFam" id="3.40.1030.10:FF:000002">
    <property type="entry name" value="Anthranilate phosphoribosyltransferase"/>
    <property type="match status" value="1"/>
</dbReference>
<dbReference type="InterPro" id="IPR036320">
    <property type="entry name" value="Glycosyl_Trfase_fam3_N_dom_sf"/>
</dbReference>
<comment type="similarity">
    <text evidence="8">Belongs to the anthranilate phosphoribosyltransferase family.</text>
</comment>
<dbReference type="HAMAP" id="MF_00211">
    <property type="entry name" value="TrpD"/>
    <property type="match status" value="1"/>
</dbReference>
<dbReference type="SUPFAM" id="SSF47648">
    <property type="entry name" value="Nucleoside phosphorylase/phosphoribosyltransferase N-terminal domain"/>
    <property type="match status" value="1"/>
</dbReference>
<evidence type="ECO:0000256" key="2">
    <source>
        <dbReference type="ARBA" id="ARBA00011948"/>
    </source>
</evidence>
<dbReference type="HOGENOM" id="CLU_034315_4_0_1"/>
<comment type="pathway">
    <text evidence="1">Amino-acid biosynthesis; L-tryptophan biosynthesis; L-tryptophan from chorismate: step 2/5.</text>
</comment>
<dbReference type="EC" id="2.4.2.18" evidence="2"/>
<dbReference type="eggNOG" id="KOG1438">
    <property type="taxonomic scope" value="Eukaryota"/>
</dbReference>
<dbReference type="NCBIfam" id="TIGR01245">
    <property type="entry name" value="trpD"/>
    <property type="match status" value="1"/>
</dbReference>
<dbReference type="InterPro" id="IPR035902">
    <property type="entry name" value="Nuc_phospho_transferase"/>
</dbReference>
<evidence type="ECO:0000256" key="6">
    <source>
        <dbReference type="ARBA" id="ARBA00022822"/>
    </source>
</evidence>
<name>A0A0D3JXK0_EMIH1</name>
<protein>
    <recommendedName>
        <fullName evidence="2">anthranilate phosphoribosyltransferase</fullName>
        <ecNumber evidence="2">2.4.2.18</ecNumber>
    </recommendedName>
</protein>
<evidence type="ECO:0000313" key="12">
    <source>
        <dbReference type="Proteomes" id="UP000013827"/>
    </source>
</evidence>
<evidence type="ECO:0000259" key="10">
    <source>
        <dbReference type="Pfam" id="PF02885"/>
    </source>
</evidence>
<dbReference type="PaxDb" id="2903-EOD28235"/>
<reference evidence="11" key="2">
    <citation type="submission" date="2024-10" db="UniProtKB">
        <authorList>
            <consortium name="EnsemblProtists"/>
        </authorList>
    </citation>
    <scope>IDENTIFICATION</scope>
</reference>
<dbReference type="Gene3D" id="1.20.970.10">
    <property type="entry name" value="Transferase, Pyrimidine Nucleoside Phosphorylase, Chain C"/>
    <property type="match status" value="1"/>
</dbReference>
<dbReference type="InterPro" id="IPR000312">
    <property type="entry name" value="Glycosyl_Trfase_fam3"/>
</dbReference>
<keyword evidence="3" id="KW-0028">Amino-acid biosynthesis</keyword>
<proteinExistence type="inferred from homology"/>
<dbReference type="PANTHER" id="PTHR43285">
    <property type="entry name" value="ANTHRANILATE PHOSPHORIBOSYLTRANSFERASE"/>
    <property type="match status" value="1"/>
</dbReference>
<keyword evidence="4" id="KW-0328">Glycosyltransferase</keyword>
<dbReference type="STRING" id="2903.R1ENJ3"/>
<evidence type="ECO:0000256" key="7">
    <source>
        <dbReference type="ARBA" id="ARBA00023141"/>
    </source>
</evidence>
<evidence type="ECO:0000256" key="5">
    <source>
        <dbReference type="ARBA" id="ARBA00022679"/>
    </source>
</evidence>
<evidence type="ECO:0000259" key="9">
    <source>
        <dbReference type="Pfam" id="PF00591"/>
    </source>
</evidence>
<dbReference type="SUPFAM" id="SSF52418">
    <property type="entry name" value="Nucleoside phosphorylase/phosphoribosyltransferase catalytic domain"/>
    <property type="match status" value="1"/>
</dbReference>
<keyword evidence="5" id="KW-0808">Transferase</keyword>
<dbReference type="GO" id="GO:0000162">
    <property type="term" value="P:L-tryptophan biosynthetic process"/>
    <property type="evidence" value="ECO:0007669"/>
    <property type="project" value="UniProtKB-KW"/>
</dbReference>
<evidence type="ECO:0000256" key="3">
    <source>
        <dbReference type="ARBA" id="ARBA00022605"/>
    </source>
</evidence>
<feature type="domain" description="Glycosyl transferase family 3" evidence="9">
    <location>
        <begin position="71"/>
        <end position="319"/>
    </location>
</feature>
<dbReference type="GeneID" id="17273781"/>
<dbReference type="Pfam" id="PF00591">
    <property type="entry name" value="Glycos_transf_3"/>
    <property type="match status" value="1"/>
</dbReference>
<evidence type="ECO:0000256" key="1">
    <source>
        <dbReference type="ARBA" id="ARBA00004907"/>
    </source>
</evidence>
<dbReference type="PANTHER" id="PTHR43285:SF2">
    <property type="entry name" value="ANTHRANILATE PHOSPHORIBOSYLTRANSFERASE"/>
    <property type="match status" value="1"/>
</dbReference>
<dbReference type="GO" id="GO:0005829">
    <property type="term" value="C:cytosol"/>
    <property type="evidence" value="ECO:0007669"/>
    <property type="project" value="TreeGrafter"/>
</dbReference>
<evidence type="ECO:0000256" key="4">
    <source>
        <dbReference type="ARBA" id="ARBA00022676"/>
    </source>
</evidence>
<dbReference type="Pfam" id="PF02885">
    <property type="entry name" value="Glycos_trans_3N"/>
    <property type="match status" value="1"/>
</dbReference>
<dbReference type="AlphaFoldDB" id="A0A0D3JXK0"/>
<dbReference type="InterPro" id="IPR005940">
    <property type="entry name" value="Anthranilate_Pribosyl_Tfrase"/>
</dbReference>
<reference evidence="12" key="1">
    <citation type="journal article" date="2013" name="Nature">
        <title>Pan genome of the phytoplankton Emiliania underpins its global distribution.</title>
        <authorList>
            <person name="Read B.A."/>
            <person name="Kegel J."/>
            <person name="Klute M.J."/>
            <person name="Kuo A."/>
            <person name="Lefebvre S.C."/>
            <person name="Maumus F."/>
            <person name="Mayer C."/>
            <person name="Miller J."/>
            <person name="Monier A."/>
            <person name="Salamov A."/>
            <person name="Young J."/>
            <person name="Aguilar M."/>
            <person name="Claverie J.M."/>
            <person name="Frickenhaus S."/>
            <person name="Gonzalez K."/>
            <person name="Herman E.K."/>
            <person name="Lin Y.C."/>
            <person name="Napier J."/>
            <person name="Ogata H."/>
            <person name="Sarno A.F."/>
            <person name="Shmutz J."/>
            <person name="Schroeder D."/>
            <person name="de Vargas C."/>
            <person name="Verret F."/>
            <person name="von Dassow P."/>
            <person name="Valentin K."/>
            <person name="Van de Peer Y."/>
            <person name="Wheeler G."/>
            <person name="Dacks J.B."/>
            <person name="Delwiche C.F."/>
            <person name="Dyhrman S.T."/>
            <person name="Glockner G."/>
            <person name="John U."/>
            <person name="Richards T."/>
            <person name="Worden A.Z."/>
            <person name="Zhang X."/>
            <person name="Grigoriev I.V."/>
            <person name="Allen A.E."/>
            <person name="Bidle K."/>
            <person name="Borodovsky M."/>
            <person name="Bowler C."/>
            <person name="Brownlee C."/>
            <person name="Cock J.M."/>
            <person name="Elias M."/>
            <person name="Gladyshev V.N."/>
            <person name="Groth M."/>
            <person name="Guda C."/>
            <person name="Hadaegh A."/>
            <person name="Iglesias-Rodriguez M.D."/>
            <person name="Jenkins J."/>
            <person name="Jones B.M."/>
            <person name="Lawson T."/>
            <person name="Leese F."/>
            <person name="Lindquist E."/>
            <person name="Lobanov A."/>
            <person name="Lomsadze A."/>
            <person name="Malik S.B."/>
            <person name="Marsh M.E."/>
            <person name="Mackinder L."/>
            <person name="Mock T."/>
            <person name="Mueller-Roeber B."/>
            <person name="Pagarete A."/>
            <person name="Parker M."/>
            <person name="Probert I."/>
            <person name="Quesneville H."/>
            <person name="Raines C."/>
            <person name="Rensing S.A."/>
            <person name="Riano-Pachon D.M."/>
            <person name="Richier S."/>
            <person name="Rokitta S."/>
            <person name="Shiraiwa Y."/>
            <person name="Soanes D.M."/>
            <person name="van der Giezen M."/>
            <person name="Wahlund T.M."/>
            <person name="Williams B."/>
            <person name="Wilson W."/>
            <person name="Wolfe G."/>
            <person name="Wurch L.L."/>
        </authorList>
    </citation>
    <scope>NUCLEOTIDE SEQUENCE</scope>
</reference>
<dbReference type="KEGG" id="ehx:EMIHUDRAFT_442980"/>
<accession>A0A0D3JXK0</accession>
<evidence type="ECO:0000313" key="11">
    <source>
        <dbReference type="EnsemblProtists" id="EOD28235"/>
    </source>
</evidence>
<evidence type="ECO:0000256" key="8">
    <source>
        <dbReference type="ARBA" id="ARBA00061500"/>
    </source>
</evidence>
<keyword evidence="12" id="KW-1185">Reference proteome</keyword>
<organism evidence="11 12">
    <name type="scientific">Emiliania huxleyi (strain CCMP1516)</name>
    <dbReference type="NCBI Taxonomy" id="280463"/>
    <lineage>
        <taxon>Eukaryota</taxon>
        <taxon>Haptista</taxon>
        <taxon>Haptophyta</taxon>
        <taxon>Prymnesiophyceae</taxon>
        <taxon>Isochrysidales</taxon>
        <taxon>Noelaerhabdaceae</taxon>
        <taxon>Emiliania</taxon>
    </lineage>
</organism>
<dbReference type="EnsemblProtists" id="EOD28235">
    <property type="protein sequence ID" value="EOD28235"/>
    <property type="gene ID" value="EMIHUDRAFT_442980"/>
</dbReference>
<dbReference type="Gene3D" id="3.40.1030.10">
    <property type="entry name" value="Nucleoside phosphorylase/phosphoribosyltransferase catalytic domain"/>
    <property type="match status" value="1"/>
</dbReference>
<dbReference type="RefSeq" id="XP_005780664.1">
    <property type="nucleotide sequence ID" value="XM_005780607.1"/>
</dbReference>
<dbReference type="Proteomes" id="UP000013827">
    <property type="component" value="Unassembled WGS sequence"/>
</dbReference>
<dbReference type="GO" id="GO:0004048">
    <property type="term" value="F:anthranilate phosphoribosyltransferase activity"/>
    <property type="evidence" value="ECO:0007669"/>
    <property type="project" value="UniProtKB-EC"/>
</dbReference>
<sequence length="344" mass="34449">MKDTIEALVQRQDLTLDQSAAAAEAIIAGADPCQAAALLVLLRSKGETPAEVAGMVRTMRRHMLTVSPARPCIDIVGTGGDGHHTVNISTAASVVAAACGAAVAKHGNRSVSSKCGSADVLEEVGVSLALPPSGIEACIAQAGIAFMFAPGFHPAMKNIVPVRKALGVRTVFNILGPLINPAACTRGVIGVYAPSLVALVAEALHALGAELIMVVHCCGLDELAPIGEASVATVTPAGVEYSTLDCTRLGFAVCSIDDLKGGDCVENAASLRKVLSGTLPGPIADTVALNAGAGLYVAGVAPTLQAGCKLASEAIAAGSPISTLDKWVQCSQAAAAAASDQAAS</sequence>
<keyword evidence="7" id="KW-0057">Aromatic amino acid biosynthesis</keyword>
<dbReference type="InterPro" id="IPR017459">
    <property type="entry name" value="Glycosyl_Trfase_fam3_N_dom"/>
</dbReference>
<feature type="domain" description="Glycosyl transferase family 3 N-terminal" evidence="10">
    <location>
        <begin position="2"/>
        <end position="63"/>
    </location>
</feature>